<feature type="transmembrane region" description="Helical" evidence="6">
    <location>
        <begin position="278"/>
        <end position="296"/>
    </location>
</feature>
<gene>
    <name evidence="8" type="ORF">PMEA_00003640</name>
</gene>
<evidence type="ECO:0000256" key="2">
    <source>
        <dbReference type="ARBA" id="ARBA00022692"/>
    </source>
</evidence>
<keyword evidence="3 6" id="KW-1133">Transmembrane helix</keyword>
<feature type="transmembrane region" description="Helical" evidence="6">
    <location>
        <begin position="342"/>
        <end position="364"/>
    </location>
</feature>
<organism evidence="8 9">
    <name type="scientific">Pocillopora meandrina</name>
    <dbReference type="NCBI Taxonomy" id="46732"/>
    <lineage>
        <taxon>Eukaryota</taxon>
        <taxon>Metazoa</taxon>
        <taxon>Cnidaria</taxon>
        <taxon>Anthozoa</taxon>
        <taxon>Hexacorallia</taxon>
        <taxon>Scleractinia</taxon>
        <taxon>Astrocoeniina</taxon>
        <taxon>Pocilloporidae</taxon>
        <taxon>Pocillopora</taxon>
    </lineage>
</organism>
<evidence type="ECO:0000256" key="1">
    <source>
        <dbReference type="ARBA" id="ARBA00004141"/>
    </source>
</evidence>
<sequence>MTSSSVLTEDRFSILLSRLDRIEASLAGLEDVKKLLVEIEDNTHAEGDNKCDFRQNKLEKVIVAIRTSIISVGDIDTVGQQFKCDFYMSATWSEPQLQGRSPDDIRWSSEWHPRIVFFNAVEIEKMEINHKLFYEEGNKIPYAMQSYRIKGSFRENLELWNFPLDYQQLTITLMSDWTDKLVEFEKDLRKPDTLRPETFTADQEWHLCRNVVTESTSTVSSEGSSANDYPLYHIKCHVKRKNGYYLWNIVMIIFLISLLSFCSFSVEISSPSDRLSVTLTLLLTAVAFKFVVSQSLPTISYLTLLDKYVLCGLLFLGCMAIENAVAAALILDSAAQKKFDRICLYVGIGCFVCIHLVFLAFVIVKSRTRNRILSENDKKFREMLQRVKNYAMEQEQRKTEKPEERSQQDKVLVVKASPHQGGVTA</sequence>
<protein>
    <recommendedName>
        <fullName evidence="7">Neurotransmitter-gated ion-channel ligand-binding domain-containing protein</fullName>
    </recommendedName>
</protein>
<dbReference type="Gene3D" id="2.70.170.10">
    <property type="entry name" value="Neurotransmitter-gated ion-channel ligand-binding domain"/>
    <property type="match status" value="1"/>
</dbReference>
<dbReference type="InterPro" id="IPR036719">
    <property type="entry name" value="Neuro-gated_channel_TM_sf"/>
</dbReference>
<keyword evidence="2 6" id="KW-0812">Transmembrane</keyword>
<dbReference type="InterPro" id="IPR006201">
    <property type="entry name" value="Neur_channel"/>
</dbReference>
<dbReference type="FunFam" id="2.70.170.10:FF:000053">
    <property type="entry name" value="Predicted protein"/>
    <property type="match status" value="1"/>
</dbReference>
<dbReference type="InterPro" id="IPR006202">
    <property type="entry name" value="Neur_chan_lig-bd"/>
</dbReference>
<dbReference type="Pfam" id="PF02931">
    <property type="entry name" value="Neur_chan_LBD"/>
    <property type="match status" value="1"/>
</dbReference>
<dbReference type="GO" id="GO:0004888">
    <property type="term" value="F:transmembrane signaling receptor activity"/>
    <property type="evidence" value="ECO:0007669"/>
    <property type="project" value="InterPro"/>
</dbReference>
<feature type="transmembrane region" description="Helical" evidence="6">
    <location>
        <begin position="308"/>
        <end position="330"/>
    </location>
</feature>
<feature type="transmembrane region" description="Helical" evidence="6">
    <location>
        <begin position="244"/>
        <end position="266"/>
    </location>
</feature>
<dbReference type="GO" id="GO:0005230">
    <property type="term" value="F:extracellular ligand-gated monoatomic ion channel activity"/>
    <property type="evidence" value="ECO:0007669"/>
    <property type="project" value="InterPro"/>
</dbReference>
<evidence type="ECO:0000256" key="5">
    <source>
        <dbReference type="SAM" id="MobiDB-lite"/>
    </source>
</evidence>
<dbReference type="GO" id="GO:0016020">
    <property type="term" value="C:membrane"/>
    <property type="evidence" value="ECO:0007669"/>
    <property type="project" value="UniProtKB-SubCell"/>
</dbReference>
<proteinExistence type="predicted"/>
<dbReference type="SUPFAM" id="SSF63712">
    <property type="entry name" value="Nicotinic receptor ligand binding domain-like"/>
    <property type="match status" value="1"/>
</dbReference>
<feature type="region of interest" description="Disordered" evidence="5">
    <location>
        <begin position="392"/>
        <end position="425"/>
    </location>
</feature>
<keyword evidence="4 6" id="KW-0472">Membrane</keyword>
<dbReference type="EMBL" id="CALNXJ010000012">
    <property type="protein sequence ID" value="CAH3110374.1"/>
    <property type="molecule type" value="Genomic_DNA"/>
</dbReference>
<dbReference type="AlphaFoldDB" id="A0AAU9WFJ8"/>
<accession>A0AAU9WFJ8</accession>
<evidence type="ECO:0000256" key="3">
    <source>
        <dbReference type="ARBA" id="ARBA00022989"/>
    </source>
</evidence>
<dbReference type="SUPFAM" id="SSF90112">
    <property type="entry name" value="Neurotransmitter-gated ion-channel transmembrane pore"/>
    <property type="match status" value="1"/>
</dbReference>
<dbReference type="InterPro" id="IPR036734">
    <property type="entry name" value="Neur_chan_lig-bd_sf"/>
</dbReference>
<feature type="compositionally biased region" description="Basic and acidic residues" evidence="5">
    <location>
        <begin position="394"/>
        <end position="408"/>
    </location>
</feature>
<comment type="subcellular location">
    <subcellularLocation>
        <location evidence="1">Membrane</location>
        <topology evidence="1">Multi-pass membrane protein</topology>
    </subcellularLocation>
</comment>
<evidence type="ECO:0000313" key="9">
    <source>
        <dbReference type="Proteomes" id="UP001159428"/>
    </source>
</evidence>
<keyword evidence="9" id="KW-1185">Reference proteome</keyword>
<comment type="caution">
    <text evidence="8">The sequence shown here is derived from an EMBL/GenBank/DDBJ whole genome shotgun (WGS) entry which is preliminary data.</text>
</comment>
<name>A0AAU9WFJ8_9CNID</name>
<dbReference type="Proteomes" id="UP001159428">
    <property type="component" value="Unassembled WGS sequence"/>
</dbReference>
<dbReference type="Gene3D" id="1.20.58.390">
    <property type="entry name" value="Neurotransmitter-gated ion-channel transmembrane domain"/>
    <property type="match status" value="1"/>
</dbReference>
<feature type="domain" description="Neurotransmitter-gated ion-channel ligand-binding" evidence="7">
    <location>
        <begin position="56"/>
        <end position="241"/>
    </location>
</feature>
<reference evidence="8 9" key="1">
    <citation type="submission" date="2022-05" db="EMBL/GenBank/DDBJ databases">
        <authorList>
            <consortium name="Genoscope - CEA"/>
            <person name="William W."/>
        </authorList>
    </citation>
    <scope>NUCLEOTIDE SEQUENCE [LARGE SCALE GENOMIC DNA]</scope>
</reference>
<evidence type="ECO:0000313" key="8">
    <source>
        <dbReference type="EMBL" id="CAH3110374.1"/>
    </source>
</evidence>
<dbReference type="PANTHER" id="PTHR18945">
    <property type="entry name" value="NEUROTRANSMITTER GATED ION CHANNEL"/>
    <property type="match status" value="1"/>
</dbReference>
<evidence type="ECO:0000256" key="4">
    <source>
        <dbReference type="ARBA" id="ARBA00023136"/>
    </source>
</evidence>
<dbReference type="InterPro" id="IPR038050">
    <property type="entry name" value="Neuro_actylchol_rec"/>
</dbReference>
<evidence type="ECO:0000259" key="7">
    <source>
        <dbReference type="Pfam" id="PF02931"/>
    </source>
</evidence>
<evidence type="ECO:0000256" key="6">
    <source>
        <dbReference type="SAM" id="Phobius"/>
    </source>
</evidence>